<dbReference type="InterPro" id="IPR011049">
    <property type="entry name" value="Serralysin-like_metalloprot_C"/>
</dbReference>
<dbReference type="GO" id="GO:0005576">
    <property type="term" value="C:extracellular region"/>
    <property type="evidence" value="ECO:0007669"/>
    <property type="project" value="UniProtKB-SubCell"/>
</dbReference>
<evidence type="ECO:0000256" key="4">
    <source>
        <dbReference type="SAM" id="MobiDB-lite"/>
    </source>
</evidence>
<sequence length="588" mass="61889">MASISGDNTNNNLVGTTDDDQIYGLLGNDTLRGYEGNDAVYGDSSESEITALSPDTDGSYALQEETLVTVTLSQFNFPSGEEKSLGYAILDATGAVISRDIIVDYVSLAERGSAIDINVPGGAKLVFFTMPSTELSGFEWRPFDLNDVDTNISSADVTIAVEEIDSDTSTHGNDNLYGYEGDDRLYGEGGNDFLVGADGNDILSGGDGNDTLWGGNDDDHLHGGNGNDILQGQNGTDKLEGGAGDDTLYGGRGDDTILAGGDNDLVFGQDGDDYIRGGSGNDEIWGDAGNDTIRGDQGDDYINGDDGEDLIFGGSGDDEIYGAADDDDLRGNAGNDTIYGEDGNDFLRGNGGNDYLDGGDGDDTVYGNLGSNTLLGGEGNDYIFAGWGSFDNLLDGQEGEDLLNGGTNTDILIFDLDDFQGQTLTLPSGRVINKHIYDAATGFDVLKISGSVHADFTGEAYQTMPGVTGNIIAGIEAAIGGAGDQTVTINIHEIDAQSDTTTRDDWQGFVAWLGEGDDTLNLTGVQWQYEATGTSNADITPAMLEKMGLTAAQAADLQAYVFTDIYSDDQVTIWTDAENITYLGTDIV</sequence>
<gene>
    <name evidence="5" type="primary">apxIA</name>
    <name evidence="5" type="ORF">GCE9029_00383</name>
</gene>
<dbReference type="InterPro" id="IPR018511">
    <property type="entry name" value="Hemolysin-typ_Ca-bd_CS"/>
</dbReference>
<evidence type="ECO:0000313" key="5">
    <source>
        <dbReference type="EMBL" id="CZF77730.1"/>
    </source>
</evidence>
<keyword evidence="3" id="KW-0106">Calcium</keyword>
<organism evidence="5 6">
    <name type="scientific">Grimontia celer</name>
    <dbReference type="NCBI Taxonomy" id="1796497"/>
    <lineage>
        <taxon>Bacteria</taxon>
        <taxon>Pseudomonadati</taxon>
        <taxon>Pseudomonadota</taxon>
        <taxon>Gammaproteobacteria</taxon>
        <taxon>Vibrionales</taxon>
        <taxon>Vibrionaceae</taxon>
        <taxon>Grimontia</taxon>
    </lineage>
</organism>
<dbReference type="AlphaFoldDB" id="A0A128EU77"/>
<keyword evidence="6" id="KW-1185">Reference proteome</keyword>
<dbReference type="InterPro" id="IPR001343">
    <property type="entry name" value="Hemolysn_Ca-bd"/>
</dbReference>
<evidence type="ECO:0000256" key="3">
    <source>
        <dbReference type="ARBA" id="ARBA00022837"/>
    </source>
</evidence>
<dbReference type="Pfam" id="PF00353">
    <property type="entry name" value="HemolysinCabind"/>
    <property type="match status" value="6"/>
</dbReference>
<dbReference type="Gene3D" id="2.150.10.10">
    <property type="entry name" value="Serralysin-like metalloprotease, C-terminal"/>
    <property type="match status" value="5"/>
</dbReference>
<dbReference type="PANTHER" id="PTHR38340">
    <property type="entry name" value="S-LAYER PROTEIN"/>
    <property type="match status" value="1"/>
</dbReference>
<dbReference type="RefSeq" id="WP_062660789.1">
    <property type="nucleotide sequence ID" value="NZ_FIZX01000001.1"/>
</dbReference>
<reference evidence="6" key="1">
    <citation type="submission" date="2016-02" db="EMBL/GenBank/DDBJ databases">
        <authorList>
            <person name="Rodrigo-Torres Lidia"/>
            <person name="Arahal R.David."/>
        </authorList>
    </citation>
    <scope>NUCLEOTIDE SEQUENCE [LARGE SCALE GENOMIC DNA]</scope>
    <source>
        <strain evidence="6">CECT 9029</strain>
    </source>
</reference>
<accession>A0A128EU77</accession>
<evidence type="ECO:0000256" key="1">
    <source>
        <dbReference type="ARBA" id="ARBA00004613"/>
    </source>
</evidence>
<name>A0A128EU77_9GAMM</name>
<dbReference type="PRINTS" id="PR00313">
    <property type="entry name" value="CABNDNGRPT"/>
</dbReference>
<dbReference type="InterPro" id="IPR050557">
    <property type="entry name" value="RTX_toxin/Mannuronan_C5-epim"/>
</dbReference>
<keyword evidence="2" id="KW-0964">Secreted</keyword>
<proteinExistence type="predicted"/>
<dbReference type="STRING" id="1796497.GCE9029_00383"/>
<dbReference type="SUPFAM" id="SSF51120">
    <property type="entry name" value="beta-Roll"/>
    <property type="match status" value="3"/>
</dbReference>
<dbReference type="PROSITE" id="PS00330">
    <property type="entry name" value="HEMOLYSIN_CALCIUM"/>
    <property type="match status" value="4"/>
</dbReference>
<dbReference type="PANTHER" id="PTHR38340:SF1">
    <property type="entry name" value="S-LAYER PROTEIN"/>
    <property type="match status" value="1"/>
</dbReference>
<dbReference type="Proteomes" id="UP000071641">
    <property type="component" value="Unassembled WGS sequence"/>
</dbReference>
<evidence type="ECO:0000256" key="2">
    <source>
        <dbReference type="ARBA" id="ARBA00022525"/>
    </source>
</evidence>
<dbReference type="EMBL" id="FIZX01000001">
    <property type="protein sequence ID" value="CZF77730.1"/>
    <property type="molecule type" value="Genomic_DNA"/>
</dbReference>
<comment type="subcellular location">
    <subcellularLocation>
        <location evidence="1">Secreted</location>
    </subcellularLocation>
</comment>
<feature type="region of interest" description="Disordered" evidence="4">
    <location>
        <begin position="215"/>
        <end position="243"/>
    </location>
</feature>
<dbReference type="OrthoDB" id="5918969at2"/>
<dbReference type="GO" id="GO:0005509">
    <property type="term" value="F:calcium ion binding"/>
    <property type="evidence" value="ECO:0007669"/>
    <property type="project" value="InterPro"/>
</dbReference>
<evidence type="ECO:0000313" key="6">
    <source>
        <dbReference type="Proteomes" id="UP000071641"/>
    </source>
</evidence>
<protein>
    <submittedName>
        <fullName evidence="5">RTX-I toxin determinant A from serotypes 1/9</fullName>
    </submittedName>
</protein>